<evidence type="ECO:0000256" key="2">
    <source>
        <dbReference type="ARBA" id="ARBA00012417"/>
    </source>
</evidence>
<dbReference type="GO" id="GO:0005634">
    <property type="term" value="C:nucleus"/>
    <property type="evidence" value="ECO:0007669"/>
    <property type="project" value="TreeGrafter"/>
</dbReference>
<dbReference type="InterPro" id="IPR044917">
    <property type="entry name" value="PRIMPOL"/>
</dbReference>
<dbReference type="EC" id="2.7.7.102" evidence="6"/>
<evidence type="ECO:0000313" key="9">
    <source>
        <dbReference type="EMBL" id="KAK2180792.1"/>
    </source>
</evidence>
<dbReference type="GO" id="GO:0031297">
    <property type="term" value="P:replication fork processing"/>
    <property type="evidence" value="ECO:0007669"/>
    <property type="project" value="TreeGrafter"/>
</dbReference>
<comment type="similarity">
    <text evidence="1">Belongs to the eukaryotic-type primase small subunit family.</text>
</comment>
<evidence type="ECO:0000313" key="10">
    <source>
        <dbReference type="Proteomes" id="UP001209878"/>
    </source>
</evidence>
<proteinExistence type="inferred from homology"/>
<evidence type="ECO:0000256" key="1">
    <source>
        <dbReference type="ARBA" id="ARBA00009762"/>
    </source>
</evidence>
<dbReference type="AlphaFoldDB" id="A0AAD9L057"/>
<dbReference type="GO" id="GO:0009411">
    <property type="term" value="P:response to UV"/>
    <property type="evidence" value="ECO:0007669"/>
    <property type="project" value="TreeGrafter"/>
</dbReference>
<comment type="catalytic activity">
    <reaction evidence="5">
        <text>ssDNA + n NTP = ssDNA/pppN(pN)n-1 hybrid + (n-1) diphosphate.</text>
        <dbReference type="EC" id="2.7.7.102"/>
    </reaction>
</comment>
<dbReference type="GO" id="GO:0003887">
    <property type="term" value="F:DNA-directed DNA polymerase activity"/>
    <property type="evidence" value="ECO:0007669"/>
    <property type="project" value="UniProtKB-KW"/>
</dbReference>
<reference evidence="9" key="1">
    <citation type="journal article" date="2023" name="Mol. Biol. Evol.">
        <title>Third-Generation Sequencing Reveals the Adaptive Role of the Epigenome in Three Deep-Sea Polychaetes.</title>
        <authorList>
            <person name="Perez M."/>
            <person name="Aroh O."/>
            <person name="Sun Y."/>
            <person name="Lan Y."/>
            <person name="Juniper S.K."/>
            <person name="Young C.R."/>
            <person name="Angers B."/>
            <person name="Qian P.Y."/>
        </authorList>
    </citation>
    <scope>NUCLEOTIDE SEQUENCE</scope>
    <source>
        <strain evidence="9">R07B-5</strain>
    </source>
</reference>
<dbReference type="Pfam" id="PF03121">
    <property type="entry name" value="Herpes_UL52"/>
    <property type="match status" value="1"/>
</dbReference>
<dbReference type="GO" id="GO:0003682">
    <property type="term" value="F:chromatin binding"/>
    <property type="evidence" value="ECO:0007669"/>
    <property type="project" value="TreeGrafter"/>
</dbReference>
<organism evidence="9 10">
    <name type="scientific">Ridgeia piscesae</name>
    <name type="common">Tubeworm</name>
    <dbReference type="NCBI Taxonomy" id="27915"/>
    <lineage>
        <taxon>Eukaryota</taxon>
        <taxon>Metazoa</taxon>
        <taxon>Spiralia</taxon>
        <taxon>Lophotrochozoa</taxon>
        <taxon>Annelida</taxon>
        <taxon>Polychaeta</taxon>
        <taxon>Sedentaria</taxon>
        <taxon>Canalipalpata</taxon>
        <taxon>Sabellida</taxon>
        <taxon>Siboglinidae</taxon>
        <taxon>Ridgeia</taxon>
    </lineage>
</organism>
<evidence type="ECO:0000256" key="4">
    <source>
        <dbReference type="ARBA" id="ARBA00026139"/>
    </source>
</evidence>
<keyword evidence="10" id="KW-1185">Reference proteome</keyword>
<dbReference type="GO" id="GO:0006264">
    <property type="term" value="P:mitochondrial DNA replication"/>
    <property type="evidence" value="ECO:0007669"/>
    <property type="project" value="TreeGrafter"/>
</dbReference>
<keyword evidence="3" id="KW-0548">Nucleotidyltransferase</keyword>
<evidence type="ECO:0000256" key="6">
    <source>
        <dbReference type="ARBA" id="ARBA00044768"/>
    </source>
</evidence>
<evidence type="ECO:0000256" key="8">
    <source>
        <dbReference type="SAM" id="MobiDB-lite"/>
    </source>
</evidence>
<dbReference type="PANTHER" id="PTHR31399">
    <property type="entry name" value="DNA-DIRECTED PRIMASE / POLYMERASE PROTEIN"/>
    <property type="match status" value="1"/>
</dbReference>
<evidence type="ECO:0000256" key="5">
    <source>
        <dbReference type="ARBA" id="ARBA00044677"/>
    </source>
</evidence>
<dbReference type="PANTHER" id="PTHR31399:SF0">
    <property type="entry name" value="DNA-DIRECTED PRIMASE_POLYMERASE PROTEIN"/>
    <property type="match status" value="1"/>
</dbReference>
<dbReference type="GO" id="GO:0005759">
    <property type="term" value="C:mitochondrial matrix"/>
    <property type="evidence" value="ECO:0007669"/>
    <property type="project" value="TreeGrafter"/>
</dbReference>
<dbReference type="Proteomes" id="UP001209878">
    <property type="component" value="Unassembled WGS sequence"/>
</dbReference>
<protein>
    <recommendedName>
        <fullName evidence="4">DNA-directed primase/polymerase protein</fullName>
        <ecNumber evidence="6">2.7.7.102</ecNumber>
        <ecNumber evidence="2">2.7.7.7</ecNumber>
    </recommendedName>
</protein>
<dbReference type="GO" id="GO:0042276">
    <property type="term" value="P:error-prone translesion synthesis"/>
    <property type="evidence" value="ECO:0007669"/>
    <property type="project" value="InterPro"/>
</dbReference>
<name>A0AAD9L057_RIDPI</name>
<dbReference type="EC" id="2.7.7.7" evidence="2"/>
<keyword evidence="3" id="KW-0239">DNA-directed DNA polymerase</keyword>
<feature type="region of interest" description="Disordered" evidence="8">
    <location>
        <begin position="387"/>
        <end position="407"/>
    </location>
</feature>
<keyword evidence="3" id="KW-0808">Transferase</keyword>
<evidence type="ECO:0000256" key="7">
    <source>
        <dbReference type="ARBA" id="ARBA00047303"/>
    </source>
</evidence>
<dbReference type="EMBL" id="JAODUO010000426">
    <property type="protein sequence ID" value="KAK2180792.1"/>
    <property type="molecule type" value="Genomic_DNA"/>
</dbReference>
<comment type="catalytic activity">
    <reaction evidence="7">
        <text>DNA(n) + a 2'-deoxyribonucleoside 5'-triphosphate = DNA(n+1) + diphosphate</text>
        <dbReference type="Rhea" id="RHEA:22508"/>
        <dbReference type="Rhea" id="RHEA-COMP:17339"/>
        <dbReference type="Rhea" id="RHEA-COMP:17340"/>
        <dbReference type="ChEBI" id="CHEBI:33019"/>
        <dbReference type="ChEBI" id="CHEBI:61560"/>
        <dbReference type="ChEBI" id="CHEBI:173112"/>
        <dbReference type="EC" id="2.7.7.7"/>
    </reaction>
    <physiologicalReaction direction="left-to-right" evidence="7">
        <dbReference type="Rhea" id="RHEA:22509"/>
    </physiologicalReaction>
</comment>
<gene>
    <name evidence="9" type="ORF">NP493_426g05025</name>
</gene>
<comment type="caution">
    <text evidence="9">The sequence shown here is derived from an EMBL/GenBank/DDBJ whole genome shotgun (WGS) entry which is preliminary data.</text>
</comment>
<sequence>MKSEDLQVFSYESEMFFDHHGQRVFLVATYQQFWHYYSQLKTGQRHHYEIIPDGAVCHLYFDLEFYRLSNPSRNGSHMTQVLIRYVSRQLKLKYNVDCSTDDVLQLDASTDVKFSQHLVFHLPGAAFKNNIHAGHFVRHILQKLSDRCGVIPASSMQEEIVTNVSEQDATTTGDKQPRQEEEDLDMLFVKATDGQTTTFCDTAVYTKNRNFRLYLSCKLGKNNPLLVADDNQYVPEVASGNRTTREQQLFMDSLITAVKYTDNLRILTCDTDRATGAQAVNHGPGDIHVHETPLQGYDHSPHPEVDHFIEGVIRQGGVQGYIRRWSYFSQGALLVYDIAKNRWCQRIGRPHKSNNIMLLVDLCAGVYYQKCHDPDCRASNYRSTDIPLPGHLLPKPSGETGSDDEVDDEELLKATEQLEGSSNCRQTTEDVNLFELTDDELLLAGTSIFELTDEELLLAGTSIG</sequence>
<accession>A0AAD9L057</accession>
<evidence type="ECO:0000256" key="3">
    <source>
        <dbReference type="ARBA" id="ARBA00022932"/>
    </source>
</evidence>